<organism evidence="2 3">
    <name type="scientific">Cecembia rubra</name>
    <dbReference type="NCBI Taxonomy" id="1485585"/>
    <lineage>
        <taxon>Bacteria</taxon>
        <taxon>Pseudomonadati</taxon>
        <taxon>Bacteroidota</taxon>
        <taxon>Cytophagia</taxon>
        <taxon>Cytophagales</taxon>
        <taxon>Cyclobacteriaceae</taxon>
        <taxon>Cecembia</taxon>
    </lineage>
</organism>
<dbReference type="GO" id="GO:0008168">
    <property type="term" value="F:methyltransferase activity"/>
    <property type="evidence" value="ECO:0007669"/>
    <property type="project" value="UniProtKB-KW"/>
</dbReference>
<dbReference type="InterPro" id="IPR052514">
    <property type="entry name" value="SAM-dependent_MTase"/>
</dbReference>
<dbReference type="PANTHER" id="PTHR34203:SF15">
    <property type="entry name" value="SLL1173 PROTEIN"/>
    <property type="match status" value="1"/>
</dbReference>
<dbReference type="SUPFAM" id="SSF53335">
    <property type="entry name" value="S-adenosyl-L-methionine-dependent methyltransferases"/>
    <property type="match status" value="1"/>
</dbReference>
<dbReference type="Pfam" id="PF05050">
    <property type="entry name" value="Methyltransf_21"/>
    <property type="match status" value="1"/>
</dbReference>
<dbReference type="AlphaFoldDB" id="A0A2P8E3G1"/>
<dbReference type="EMBL" id="PYGF01000006">
    <property type="protein sequence ID" value="PSL03957.1"/>
    <property type="molecule type" value="Genomic_DNA"/>
</dbReference>
<keyword evidence="3" id="KW-1185">Reference proteome</keyword>
<evidence type="ECO:0000313" key="3">
    <source>
        <dbReference type="Proteomes" id="UP000240708"/>
    </source>
</evidence>
<dbReference type="InterPro" id="IPR006342">
    <property type="entry name" value="FkbM_mtfrase"/>
</dbReference>
<comment type="caution">
    <text evidence="2">The sequence shown here is derived from an EMBL/GenBank/DDBJ whole genome shotgun (WGS) entry which is preliminary data.</text>
</comment>
<accession>A0A2P8E3G1</accession>
<dbReference type="InterPro" id="IPR029063">
    <property type="entry name" value="SAM-dependent_MTases_sf"/>
</dbReference>
<reference evidence="2 3" key="1">
    <citation type="submission" date="2018-03" db="EMBL/GenBank/DDBJ databases">
        <title>Genomic Encyclopedia of Archaeal and Bacterial Type Strains, Phase II (KMG-II): from individual species to whole genera.</title>
        <authorList>
            <person name="Goeker M."/>
        </authorList>
    </citation>
    <scope>NUCLEOTIDE SEQUENCE [LARGE SCALE GENOMIC DNA]</scope>
    <source>
        <strain evidence="2 3">DSM 28057</strain>
    </source>
</reference>
<dbReference type="Proteomes" id="UP000240708">
    <property type="component" value="Unassembled WGS sequence"/>
</dbReference>
<dbReference type="PANTHER" id="PTHR34203">
    <property type="entry name" value="METHYLTRANSFERASE, FKBM FAMILY PROTEIN"/>
    <property type="match status" value="1"/>
</dbReference>
<keyword evidence="2" id="KW-0808">Transferase</keyword>
<evidence type="ECO:0000259" key="1">
    <source>
        <dbReference type="Pfam" id="PF05050"/>
    </source>
</evidence>
<dbReference type="NCBIfam" id="TIGR01444">
    <property type="entry name" value="fkbM_fam"/>
    <property type="match status" value="1"/>
</dbReference>
<dbReference type="GO" id="GO:0032259">
    <property type="term" value="P:methylation"/>
    <property type="evidence" value="ECO:0007669"/>
    <property type="project" value="UniProtKB-KW"/>
</dbReference>
<sequence>MNWKKSSKKILSAFVPKGRMKEQIKLWFYNLFNDSKYKFSISNSNIYQTNVHSITIQTAEALYNIAPDFDYYQHYYKVKEGDYIIDAGANFGHLTIYFSKKVGKSGRVYSFEPDSMNRNYIKQNLALNKDCPKNINMLDHLIWNNNEMVDFCESGTVASSALYIEDSNKIVKKEAITLDKWAENNHLLKLDFIKMDIEGAEIQAIQGAKQMLSKLKPNLAIASYHIVNGIPTYLWLENYFESINYPYKTVKFRHNEIITFAGPTVK</sequence>
<feature type="domain" description="Methyltransferase FkbM" evidence="1">
    <location>
        <begin position="86"/>
        <end position="222"/>
    </location>
</feature>
<protein>
    <submittedName>
        <fullName evidence="2">FkbM family methyltransferase</fullName>
    </submittedName>
</protein>
<name>A0A2P8E3G1_9BACT</name>
<keyword evidence="2" id="KW-0489">Methyltransferase</keyword>
<dbReference type="Gene3D" id="3.40.50.150">
    <property type="entry name" value="Vaccinia Virus protein VP39"/>
    <property type="match status" value="1"/>
</dbReference>
<evidence type="ECO:0000313" key="2">
    <source>
        <dbReference type="EMBL" id="PSL03957.1"/>
    </source>
</evidence>
<gene>
    <name evidence="2" type="ORF">CLV48_106198</name>
</gene>
<proteinExistence type="predicted"/>